<reference evidence="8 9" key="1">
    <citation type="journal article" date="2011" name="Stand. Genomic Sci.">
        <title>Complete genome sequence of Thermomonospora curvata type strain (B9).</title>
        <authorList>
            <person name="Chertkov O."/>
            <person name="Sikorski J."/>
            <person name="Nolan M."/>
            <person name="Lapidus A."/>
            <person name="Lucas S."/>
            <person name="Del Rio T.G."/>
            <person name="Tice H."/>
            <person name="Cheng J.F."/>
            <person name="Goodwin L."/>
            <person name="Pitluck S."/>
            <person name="Liolios K."/>
            <person name="Ivanova N."/>
            <person name="Mavromatis K."/>
            <person name="Mikhailova N."/>
            <person name="Ovchinnikova G."/>
            <person name="Pati A."/>
            <person name="Chen A."/>
            <person name="Palaniappan K."/>
            <person name="Djao O.D."/>
            <person name="Land M."/>
            <person name="Hauser L."/>
            <person name="Chang Y.J."/>
            <person name="Jeffries C.D."/>
            <person name="Brettin T."/>
            <person name="Han C."/>
            <person name="Detter J.C."/>
            <person name="Rohde M."/>
            <person name="Goker M."/>
            <person name="Woyke T."/>
            <person name="Bristow J."/>
            <person name="Eisen J.A."/>
            <person name="Markowitz V."/>
            <person name="Hugenholtz P."/>
            <person name="Klenk H.P."/>
            <person name="Kyrpides N.C."/>
        </authorList>
    </citation>
    <scope>NUCLEOTIDE SEQUENCE [LARGE SCALE GENOMIC DNA]</scope>
    <source>
        <strain evidence="9">ATCC 19995 / DSM 43183 / JCM 3096 / KCTC 9072 / NBRC 15933 / NCIMB 10081 / Henssen B9</strain>
    </source>
</reference>
<dbReference type="PANTHER" id="PTHR43229:SF2">
    <property type="entry name" value="NODULATION PROTEIN J"/>
    <property type="match status" value="1"/>
</dbReference>
<dbReference type="GO" id="GO:0140359">
    <property type="term" value="F:ABC-type transporter activity"/>
    <property type="evidence" value="ECO:0007669"/>
    <property type="project" value="InterPro"/>
</dbReference>
<keyword evidence="6" id="KW-0813">Transport</keyword>
<name>D1A6R7_THECD</name>
<protein>
    <recommendedName>
        <fullName evidence="6">Transport permease protein</fullName>
    </recommendedName>
</protein>
<dbReference type="EMBL" id="CP001738">
    <property type="protein sequence ID" value="ACY98321.1"/>
    <property type="molecule type" value="Genomic_DNA"/>
</dbReference>
<dbReference type="Pfam" id="PF01061">
    <property type="entry name" value="ABC2_membrane"/>
    <property type="match status" value="1"/>
</dbReference>
<dbReference type="InterPro" id="IPR047817">
    <property type="entry name" value="ABC2_TM_bact-type"/>
</dbReference>
<feature type="transmembrane region" description="Helical" evidence="6">
    <location>
        <begin position="195"/>
        <end position="215"/>
    </location>
</feature>
<evidence type="ECO:0000259" key="7">
    <source>
        <dbReference type="PROSITE" id="PS51012"/>
    </source>
</evidence>
<keyword evidence="6" id="KW-1003">Cell membrane</keyword>
<dbReference type="GO" id="GO:0043190">
    <property type="term" value="C:ATP-binding cassette (ABC) transporter complex"/>
    <property type="evidence" value="ECO:0007669"/>
    <property type="project" value="InterPro"/>
</dbReference>
<evidence type="ECO:0000256" key="2">
    <source>
        <dbReference type="ARBA" id="ARBA00022692"/>
    </source>
</evidence>
<dbReference type="InterPro" id="IPR013525">
    <property type="entry name" value="ABC2_TM"/>
</dbReference>
<dbReference type="InterPro" id="IPR000412">
    <property type="entry name" value="ABC_2_transport"/>
</dbReference>
<keyword evidence="9" id="KW-1185">Reference proteome</keyword>
<feature type="transmembrane region" description="Helical" evidence="6">
    <location>
        <begin position="250"/>
        <end position="272"/>
    </location>
</feature>
<evidence type="ECO:0000256" key="1">
    <source>
        <dbReference type="ARBA" id="ARBA00004141"/>
    </source>
</evidence>
<dbReference type="STRING" id="471852.Tcur_2775"/>
<dbReference type="OrthoDB" id="8988363at2"/>
<comment type="similarity">
    <text evidence="6">Belongs to the ABC-2 integral membrane protein family.</text>
</comment>
<dbReference type="PIRSF" id="PIRSF006648">
    <property type="entry name" value="DrrB"/>
    <property type="match status" value="1"/>
</dbReference>
<dbReference type="PROSITE" id="PS51012">
    <property type="entry name" value="ABC_TM2"/>
    <property type="match status" value="1"/>
</dbReference>
<feature type="transmembrane region" description="Helical" evidence="6">
    <location>
        <begin position="162"/>
        <end position="183"/>
    </location>
</feature>
<dbReference type="HOGENOM" id="CLU_039483_2_0_11"/>
<feature type="domain" description="ABC transmembrane type-2" evidence="7">
    <location>
        <begin position="51"/>
        <end position="278"/>
    </location>
</feature>
<feature type="transmembrane region" description="Helical" evidence="6">
    <location>
        <begin position="53"/>
        <end position="76"/>
    </location>
</feature>
<proteinExistence type="inferred from homology"/>
<dbReference type="eggNOG" id="COG0842">
    <property type="taxonomic scope" value="Bacteria"/>
</dbReference>
<evidence type="ECO:0000256" key="6">
    <source>
        <dbReference type="RuleBase" id="RU361157"/>
    </source>
</evidence>
<dbReference type="PANTHER" id="PTHR43229">
    <property type="entry name" value="NODULATION PROTEIN J"/>
    <property type="match status" value="1"/>
</dbReference>
<dbReference type="AlphaFoldDB" id="D1A6R7"/>
<evidence type="ECO:0000256" key="5">
    <source>
        <dbReference type="ARBA" id="ARBA00023251"/>
    </source>
</evidence>
<keyword evidence="4 6" id="KW-0472">Membrane</keyword>
<comment type="subcellular location">
    <subcellularLocation>
        <location evidence="6">Cell membrane</location>
        <topology evidence="6">Multi-pass membrane protein</topology>
    </subcellularLocation>
    <subcellularLocation>
        <location evidence="1">Membrane</location>
        <topology evidence="1">Multi-pass membrane protein</topology>
    </subcellularLocation>
</comment>
<feature type="transmembrane region" description="Helical" evidence="6">
    <location>
        <begin position="82"/>
        <end position="108"/>
    </location>
</feature>
<evidence type="ECO:0000256" key="3">
    <source>
        <dbReference type="ARBA" id="ARBA00022989"/>
    </source>
</evidence>
<organism evidence="8 9">
    <name type="scientific">Thermomonospora curvata (strain ATCC 19995 / DSM 43183 / JCM 3096 / KCTC 9072 / NBRC 15933 / NCIMB 10081 / Henssen B9)</name>
    <dbReference type="NCBI Taxonomy" id="471852"/>
    <lineage>
        <taxon>Bacteria</taxon>
        <taxon>Bacillati</taxon>
        <taxon>Actinomycetota</taxon>
        <taxon>Actinomycetes</taxon>
        <taxon>Streptosporangiales</taxon>
        <taxon>Thermomonosporaceae</taxon>
        <taxon>Thermomonospora</taxon>
    </lineage>
</organism>
<evidence type="ECO:0000313" key="9">
    <source>
        <dbReference type="Proteomes" id="UP000001918"/>
    </source>
</evidence>
<keyword evidence="2 6" id="KW-0812">Transmembrane</keyword>
<evidence type="ECO:0000313" key="8">
    <source>
        <dbReference type="EMBL" id="ACY98321.1"/>
    </source>
</evidence>
<feature type="transmembrane region" description="Helical" evidence="6">
    <location>
        <begin position="129"/>
        <end position="156"/>
    </location>
</feature>
<dbReference type="Proteomes" id="UP000001918">
    <property type="component" value="Chromosome"/>
</dbReference>
<gene>
    <name evidence="8" type="ordered locus">Tcur_2775</name>
</gene>
<dbReference type="KEGG" id="tcu:Tcur_2775"/>
<evidence type="ECO:0000256" key="4">
    <source>
        <dbReference type="ARBA" id="ARBA00023136"/>
    </source>
</evidence>
<dbReference type="InterPro" id="IPR051784">
    <property type="entry name" value="Nod_factor_ABC_transporter"/>
</dbReference>
<accession>D1A6R7</accession>
<keyword evidence="5" id="KW-0046">Antibiotic resistance</keyword>
<keyword evidence="3 6" id="KW-1133">Transmembrane helix</keyword>
<dbReference type="GO" id="GO:0046677">
    <property type="term" value="P:response to antibiotic"/>
    <property type="evidence" value="ECO:0007669"/>
    <property type="project" value="UniProtKB-KW"/>
</dbReference>
<sequence length="278" mass="30015">MTTTAESPAAPQSEQLRALLAERRRPTPPGVWESVRATTWRSLLKIKHTPEQMFDVTMFPIIMVLLFSLMFGGAIAGSRQEYVQYLVPGIMTMSVLLTTIYTGMTIHVDLRTGVFDRFRTLPIWRPAPLVGYLVADAFRYVVASICILGVGMLLGYRPGGGPLGVVAGVAVLLAFAFAVSWAWTALGIAARSEKTVSSVSMAVLFPLCFLSNILVDPKTLPGWLEAVVSVSPITQTVTAVRALMDGDPQAAALAGTACYGVLFLAVFGALSLRAYNRR</sequence>
<dbReference type="RefSeq" id="WP_012853105.1">
    <property type="nucleotide sequence ID" value="NC_013510.1"/>
</dbReference>